<gene>
    <name evidence="1" type="ORF">B296_00019599</name>
</gene>
<feature type="non-terminal residue" evidence="1">
    <location>
        <position position="85"/>
    </location>
</feature>
<accession>A0A427ACS6</accession>
<reference evidence="1 2" key="1">
    <citation type="journal article" date="2014" name="Agronomy (Basel)">
        <title>A Draft Genome Sequence for Ensete ventricosum, the Drought-Tolerant Tree Against Hunger.</title>
        <authorList>
            <person name="Harrison J."/>
            <person name="Moore K.A."/>
            <person name="Paszkiewicz K."/>
            <person name="Jones T."/>
            <person name="Grant M."/>
            <person name="Ambacheew D."/>
            <person name="Muzemil S."/>
            <person name="Studholme D.J."/>
        </authorList>
    </citation>
    <scope>NUCLEOTIDE SEQUENCE [LARGE SCALE GENOMIC DNA]</scope>
</reference>
<comment type="caution">
    <text evidence="1">The sequence shown here is derived from an EMBL/GenBank/DDBJ whole genome shotgun (WGS) entry which is preliminary data.</text>
</comment>
<dbReference type="AlphaFoldDB" id="A0A427ACS6"/>
<evidence type="ECO:0000313" key="1">
    <source>
        <dbReference type="EMBL" id="RRT73996.1"/>
    </source>
</evidence>
<dbReference type="EMBL" id="AMZH03002910">
    <property type="protein sequence ID" value="RRT73996.1"/>
    <property type="molecule type" value="Genomic_DNA"/>
</dbReference>
<protein>
    <submittedName>
        <fullName evidence="1">Uncharacterized protein</fullName>
    </submittedName>
</protein>
<dbReference type="Proteomes" id="UP000287651">
    <property type="component" value="Unassembled WGS sequence"/>
</dbReference>
<evidence type="ECO:0000313" key="2">
    <source>
        <dbReference type="Proteomes" id="UP000287651"/>
    </source>
</evidence>
<organism evidence="1 2">
    <name type="scientific">Ensete ventricosum</name>
    <name type="common">Abyssinian banana</name>
    <name type="synonym">Musa ensete</name>
    <dbReference type="NCBI Taxonomy" id="4639"/>
    <lineage>
        <taxon>Eukaryota</taxon>
        <taxon>Viridiplantae</taxon>
        <taxon>Streptophyta</taxon>
        <taxon>Embryophyta</taxon>
        <taxon>Tracheophyta</taxon>
        <taxon>Spermatophyta</taxon>
        <taxon>Magnoliopsida</taxon>
        <taxon>Liliopsida</taxon>
        <taxon>Zingiberales</taxon>
        <taxon>Musaceae</taxon>
        <taxon>Ensete</taxon>
    </lineage>
</organism>
<name>A0A427ACS6_ENSVE</name>
<sequence length="85" mass="9725">MCGQFGIPFWKFFLATLTGKAIIKAHIQVISEALESVVQFDMEYRDMAYALKLLCKDSSCYRTKISQETARLGTDKSQANDYYLI</sequence>
<proteinExistence type="predicted"/>